<protein>
    <submittedName>
        <fullName evidence="3">Right-handed parallel beta-helix repeat-containing protein</fullName>
    </submittedName>
</protein>
<evidence type="ECO:0000313" key="4">
    <source>
        <dbReference type="Proteomes" id="UP001454086"/>
    </source>
</evidence>
<dbReference type="InterPro" id="IPR007742">
    <property type="entry name" value="NosD_dom"/>
</dbReference>
<dbReference type="RefSeq" id="WP_349117800.1">
    <property type="nucleotide sequence ID" value="NZ_JBBMFM010000010.1"/>
</dbReference>
<comment type="caution">
    <text evidence="3">The sequence shown here is derived from an EMBL/GenBank/DDBJ whole genome shotgun (WGS) entry which is preliminary data.</text>
</comment>
<name>A0ABV1D2L7_9FIRM</name>
<dbReference type="InterPro" id="IPR011050">
    <property type="entry name" value="Pectin_lyase_fold/virulence"/>
</dbReference>
<evidence type="ECO:0000313" key="3">
    <source>
        <dbReference type="EMBL" id="MEQ2424245.1"/>
    </source>
</evidence>
<evidence type="ECO:0000256" key="1">
    <source>
        <dbReference type="SAM" id="MobiDB-lite"/>
    </source>
</evidence>
<reference evidence="3 4" key="1">
    <citation type="submission" date="2024-03" db="EMBL/GenBank/DDBJ databases">
        <title>Human intestinal bacterial collection.</title>
        <authorList>
            <person name="Pauvert C."/>
            <person name="Hitch T.C.A."/>
            <person name="Clavel T."/>
        </authorList>
    </citation>
    <scope>NUCLEOTIDE SEQUENCE [LARGE SCALE GENOMIC DNA]</scope>
    <source>
        <strain evidence="3 4">CLA-SR-H021</strain>
    </source>
</reference>
<evidence type="ECO:0000259" key="2">
    <source>
        <dbReference type="Pfam" id="PF05048"/>
    </source>
</evidence>
<dbReference type="SUPFAM" id="SSF51126">
    <property type="entry name" value="Pectin lyase-like"/>
    <property type="match status" value="1"/>
</dbReference>
<proteinExistence type="predicted"/>
<organism evidence="3 4">
    <name type="scientific">Enterocloster hominis</name>
    <name type="common">ex Hitch et al. 2024</name>
    <dbReference type="NCBI Taxonomy" id="1917870"/>
    <lineage>
        <taxon>Bacteria</taxon>
        <taxon>Bacillati</taxon>
        <taxon>Bacillota</taxon>
        <taxon>Clostridia</taxon>
        <taxon>Lachnospirales</taxon>
        <taxon>Lachnospiraceae</taxon>
        <taxon>Enterocloster</taxon>
    </lineage>
</organism>
<feature type="region of interest" description="Disordered" evidence="1">
    <location>
        <begin position="380"/>
        <end position="445"/>
    </location>
</feature>
<dbReference type="EMBL" id="JBBMFM010000010">
    <property type="protein sequence ID" value="MEQ2424245.1"/>
    <property type="molecule type" value="Genomic_DNA"/>
</dbReference>
<keyword evidence="4" id="KW-1185">Reference proteome</keyword>
<dbReference type="Pfam" id="PF05048">
    <property type="entry name" value="NosD"/>
    <property type="match status" value="1"/>
</dbReference>
<accession>A0ABV1D2L7</accession>
<dbReference type="InterPro" id="IPR012334">
    <property type="entry name" value="Pectin_lyas_fold"/>
</dbReference>
<dbReference type="Proteomes" id="UP001454086">
    <property type="component" value="Unassembled WGS sequence"/>
</dbReference>
<sequence length="509" mass="54626">MAGINYYDVTEWTVGNPYKDIGEVINSIIADIKRRQRDSDNDGGGKPGAVIYIPPGDYHLATQVVIDISYLKIMGSGHGFTSSSIRFNTPEGEWPDWHELWPGGSRILVDISPKADDREWTGAAFYVERSGNPRISSVEFADFCIDGLHFVDDGSGKADPENTYTNGKTGIYIASAQDSFRITGMGIVYLEHGITSYHADALTIHDNFIAECGNCIELRGSGQASKITDNLIGAGYKGYSIYAQNFGGLLVTANNIFPRGTSSVHFAGVMRSSVTGNRFHSFYPGMLVFKDGCSENLVSANHFLRDHEPWAPMQGYDNGLDDLYGLLYISGNHNSIIANHISETIDARYIKPYGAAPVIIRVVSGKGNYISDNHIVATTEGPEVQAAEGPKGQAAEGPEGQDAEGPKVQAAEGPEVQAAEGPEVQTAETQEGQDTQIPGTQAPEAGSCFSAQVGALLTAGELRELEVITVLVESAAFQNTVLDSGSDAQVIMDRTVNAFRATPTPGRNG</sequence>
<dbReference type="CDD" id="cd21111">
    <property type="entry name" value="IFTase"/>
    <property type="match status" value="1"/>
</dbReference>
<dbReference type="Gene3D" id="2.160.20.10">
    <property type="entry name" value="Single-stranded right-handed beta-helix, Pectin lyase-like"/>
    <property type="match status" value="1"/>
</dbReference>
<feature type="compositionally biased region" description="Polar residues" evidence="1">
    <location>
        <begin position="426"/>
        <end position="439"/>
    </location>
</feature>
<gene>
    <name evidence="3" type="ORF">WMQ36_04610</name>
</gene>
<feature type="domain" description="Periplasmic copper-binding protein NosD beta helix" evidence="2">
    <location>
        <begin position="161"/>
        <end position="306"/>
    </location>
</feature>